<feature type="compositionally biased region" description="Gly residues" evidence="1">
    <location>
        <begin position="19"/>
        <end position="33"/>
    </location>
</feature>
<keyword evidence="2" id="KW-1185">Reference proteome</keyword>
<proteinExistence type="predicted"/>
<feature type="region of interest" description="Disordered" evidence="1">
    <location>
        <begin position="1"/>
        <end position="72"/>
    </location>
</feature>
<gene>
    <name evidence="3" type="primary">LOC106808496</name>
</gene>
<accession>A0ABM1E3F3</accession>
<evidence type="ECO:0000256" key="1">
    <source>
        <dbReference type="SAM" id="MobiDB-lite"/>
    </source>
</evidence>
<reference evidence="3" key="1">
    <citation type="submission" date="2025-08" db="UniProtKB">
        <authorList>
            <consortium name="RefSeq"/>
        </authorList>
    </citation>
    <scope>IDENTIFICATION</scope>
</reference>
<organism evidence="2 3">
    <name type="scientific">Priapulus caudatus</name>
    <name type="common">Priapulid worm</name>
    <dbReference type="NCBI Taxonomy" id="37621"/>
    <lineage>
        <taxon>Eukaryota</taxon>
        <taxon>Metazoa</taxon>
        <taxon>Ecdysozoa</taxon>
        <taxon>Scalidophora</taxon>
        <taxon>Priapulida</taxon>
        <taxon>Priapulimorpha</taxon>
        <taxon>Priapulimorphida</taxon>
        <taxon>Priapulidae</taxon>
        <taxon>Priapulus</taxon>
    </lineage>
</organism>
<sequence>MMQEQQASASAYHDMLAGGATGSGFSGSPGGAGSDASSNVQLFIPHAQLRSGSGMESGGGGSPESGGAGPYASAAVYGAGASGYGGGAGGGGYDRRDTNMVETSQ</sequence>
<dbReference type="Proteomes" id="UP000695022">
    <property type="component" value="Unplaced"/>
</dbReference>
<feature type="compositionally biased region" description="Gly residues" evidence="1">
    <location>
        <begin position="55"/>
        <end position="69"/>
    </location>
</feature>
<protein>
    <submittedName>
        <fullName evidence="3">Glycine-rich RNA-binding protein 1-like</fullName>
    </submittedName>
</protein>
<evidence type="ECO:0000313" key="3">
    <source>
        <dbReference type="RefSeq" id="XP_014666724.1"/>
    </source>
</evidence>
<dbReference type="RefSeq" id="XP_014666724.1">
    <property type="nucleotide sequence ID" value="XM_014811238.1"/>
</dbReference>
<evidence type="ECO:0000313" key="2">
    <source>
        <dbReference type="Proteomes" id="UP000695022"/>
    </source>
</evidence>
<feature type="region of interest" description="Disordered" evidence="1">
    <location>
        <begin position="84"/>
        <end position="105"/>
    </location>
</feature>
<dbReference type="GeneID" id="106808496"/>
<name>A0ABM1E3F3_PRICU</name>